<name>A0A6C0CHA1_9ZZZZ</name>
<proteinExistence type="predicted"/>
<accession>A0A6C0CHA1</accession>
<organism evidence="1">
    <name type="scientific">viral metagenome</name>
    <dbReference type="NCBI Taxonomy" id="1070528"/>
    <lineage>
        <taxon>unclassified sequences</taxon>
        <taxon>metagenomes</taxon>
        <taxon>organismal metagenomes</taxon>
    </lineage>
</organism>
<reference evidence="1" key="1">
    <citation type="journal article" date="2020" name="Nature">
        <title>Giant virus diversity and host interactions through global metagenomics.</title>
        <authorList>
            <person name="Schulz F."/>
            <person name="Roux S."/>
            <person name="Paez-Espino D."/>
            <person name="Jungbluth S."/>
            <person name="Walsh D.A."/>
            <person name="Denef V.J."/>
            <person name="McMahon K.D."/>
            <person name="Konstantinidis K.T."/>
            <person name="Eloe-Fadrosh E.A."/>
            <person name="Kyrpides N.C."/>
            <person name="Woyke T."/>
        </authorList>
    </citation>
    <scope>NUCLEOTIDE SEQUENCE</scope>
    <source>
        <strain evidence="1">GVMAG-M-3300021185-45</strain>
    </source>
</reference>
<dbReference type="AlphaFoldDB" id="A0A6C0CHA1"/>
<sequence length="229" mass="23978">MSNTCINLTLSEKEAVAKALGCGEKTSTCSVLAKKVVANHHLTPQECAIVKLILGSLNRSKSLGICFTGPSGIAPKLIGGGGNSDSGSGMEGGSTRERTRFVLRDAWNGAASCGKVNGVKVAATPFRAVNNAGDLLNRQYYTSGGSNQVKTGRIRSSANQSANVLGGSIFVQPNPSGVPSASTNVKYVYDGSDYTKFKKQQAVNRNYNDYSFGGAGGSNTFIALNRVRR</sequence>
<evidence type="ECO:0000313" key="1">
    <source>
        <dbReference type="EMBL" id="QHT04156.1"/>
    </source>
</evidence>
<dbReference type="EMBL" id="MN739423">
    <property type="protein sequence ID" value="QHT04156.1"/>
    <property type="molecule type" value="Genomic_DNA"/>
</dbReference>
<protein>
    <submittedName>
        <fullName evidence="1">Uncharacterized protein</fullName>
    </submittedName>
</protein>